<dbReference type="EMBL" id="GBXM01014697">
    <property type="protein sequence ID" value="JAH93880.1"/>
    <property type="molecule type" value="Transcribed_RNA"/>
</dbReference>
<name>A0A0E9WW88_ANGAN</name>
<sequence length="73" mass="8484">MTKLITCDKQGCLKYRIQVIRVPGMWYWNPNVSPVILFFLSFFISFFPYLAGGLLCPPTQGRYRTCICQMVVL</sequence>
<reference evidence="2" key="2">
    <citation type="journal article" date="2015" name="Fish Shellfish Immunol.">
        <title>Early steps in the European eel (Anguilla anguilla)-Vibrio vulnificus interaction in the gills: Role of the RtxA13 toxin.</title>
        <authorList>
            <person name="Callol A."/>
            <person name="Pajuelo D."/>
            <person name="Ebbesson L."/>
            <person name="Teles M."/>
            <person name="MacKenzie S."/>
            <person name="Amaro C."/>
        </authorList>
    </citation>
    <scope>NUCLEOTIDE SEQUENCE</scope>
</reference>
<evidence type="ECO:0000256" key="1">
    <source>
        <dbReference type="SAM" id="Phobius"/>
    </source>
</evidence>
<reference evidence="2" key="1">
    <citation type="submission" date="2014-11" db="EMBL/GenBank/DDBJ databases">
        <authorList>
            <person name="Amaro Gonzalez C."/>
        </authorList>
    </citation>
    <scope>NUCLEOTIDE SEQUENCE</scope>
</reference>
<protein>
    <submittedName>
        <fullName evidence="2">Uncharacterized protein</fullName>
    </submittedName>
</protein>
<keyword evidence="1" id="KW-0472">Membrane</keyword>
<keyword evidence="1" id="KW-1133">Transmembrane helix</keyword>
<feature type="transmembrane region" description="Helical" evidence="1">
    <location>
        <begin position="35"/>
        <end position="55"/>
    </location>
</feature>
<organism evidence="2">
    <name type="scientific">Anguilla anguilla</name>
    <name type="common">European freshwater eel</name>
    <name type="synonym">Muraena anguilla</name>
    <dbReference type="NCBI Taxonomy" id="7936"/>
    <lineage>
        <taxon>Eukaryota</taxon>
        <taxon>Metazoa</taxon>
        <taxon>Chordata</taxon>
        <taxon>Craniata</taxon>
        <taxon>Vertebrata</taxon>
        <taxon>Euteleostomi</taxon>
        <taxon>Actinopterygii</taxon>
        <taxon>Neopterygii</taxon>
        <taxon>Teleostei</taxon>
        <taxon>Anguilliformes</taxon>
        <taxon>Anguillidae</taxon>
        <taxon>Anguilla</taxon>
    </lineage>
</organism>
<evidence type="ECO:0000313" key="2">
    <source>
        <dbReference type="EMBL" id="JAH93880.1"/>
    </source>
</evidence>
<keyword evidence="1" id="KW-0812">Transmembrane</keyword>
<dbReference type="AlphaFoldDB" id="A0A0E9WW88"/>
<proteinExistence type="predicted"/>
<accession>A0A0E9WW88</accession>